<keyword evidence="2" id="KW-1185">Reference proteome</keyword>
<dbReference type="PATRIC" id="fig|1225564.3.peg.5298"/>
<reference evidence="1 2" key="1">
    <citation type="submission" date="2015-05" db="EMBL/GenBank/DDBJ databases">
        <title>Draft genome sequence of Microvirga vignae strain BR3299, a novel nitrogen fixing bacteria isolated from Brazil semi-aired region.</title>
        <authorList>
            <person name="Zilli J.E."/>
            <person name="Passos S.R."/>
            <person name="Leite J."/>
            <person name="Baldani J.I."/>
            <person name="Xavier G.R."/>
            <person name="Rumjaneck N.G."/>
            <person name="Simoes-Araujo J.L."/>
        </authorList>
    </citation>
    <scope>NUCLEOTIDE SEQUENCE [LARGE SCALE GENOMIC DNA]</scope>
    <source>
        <strain evidence="1 2">BR3299</strain>
    </source>
</reference>
<comment type="caution">
    <text evidence="1">The sequence shown here is derived from an EMBL/GenBank/DDBJ whole genome shotgun (WGS) entry which is preliminary data.</text>
</comment>
<protein>
    <submittedName>
        <fullName evidence="1">Uncharacterized protein</fullName>
    </submittedName>
</protein>
<evidence type="ECO:0000313" key="2">
    <source>
        <dbReference type="Proteomes" id="UP000035489"/>
    </source>
</evidence>
<evidence type="ECO:0000313" key="1">
    <source>
        <dbReference type="EMBL" id="KLK91377.1"/>
    </source>
</evidence>
<dbReference type="AlphaFoldDB" id="A0A0H1RFL4"/>
<dbReference type="STRING" id="1225564.AA309_19950"/>
<dbReference type="OrthoDB" id="8020904at2"/>
<dbReference type="Proteomes" id="UP000035489">
    <property type="component" value="Unassembled WGS sequence"/>
</dbReference>
<dbReference type="EMBL" id="LCYG01000055">
    <property type="protein sequence ID" value="KLK91377.1"/>
    <property type="molecule type" value="Genomic_DNA"/>
</dbReference>
<gene>
    <name evidence="1" type="ORF">AA309_19950</name>
</gene>
<accession>A0A0H1RFL4</accession>
<proteinExistence type="predicted"/>
<name>A0A0H1RFL4_9HYPH</name>
<organism evidence="1 2">
    <name type="scientific">Microvirga vignae</name>
    <dbReference type="NCBI Taxonomy" id="1225564"/>
    <lineage>
        <taxon>Bacteria</taxon>
        <taxon>Pseudomonadati</taxon>
        <taxon>Pseudomonadota</taxon>
        <taxon>Alphaproteobacteria</taxon>
        <taxon>Hyphomicrobiales</taxon>
        <taxon>Methylobacteriaceae</taxon>
        <taxon>Microvirga</taxon>
    </lineage>
</organism>
<sequence length="137" mass="15386">MSKLSELLKRIEAAEGPDRELDYEIWAALHGWKIKHNGMARFFQTPDGHDSVRALRAPKLTSSLDAAIALLERMLPGWHYEMACKMTRPFPHYTTMLTNQWASYAAPRFTGQSESNQALALLSALLSALIAKEGISR</sequence>
<dbReference type="RefSeq" id="WP_047190775.1">
    <property type="nucleotide sequence ID" value="NZ_LCYG01000055.1"/>
</dbReference>